<protein>
    <recommendedName>
        <fullName evidence="10">TFIIS-type domain-containing protein</fullName>
    </recommendedName>
</protein>
<keyword evidence="2 9" id="KW-0240">DNA-directed RNA polymerase</keyword>
<evidence type="ECO:0000256" key="8">
    <source>
        <dbReference type="PROSITE-ProRule" id="PRU00472"/>
    </source>
</evidence>
<evidence type="ECO:0000256" key="3">
    <source>
        <dbReference type="ARBA" id="ARBA00022723"/>
    </source>
</evidence>
<comment type="similarity">
    <text evidence="9">Belongs to the archaeal rpoM/eukaryotic RPA12/RPB9/RPC11 RNA polymerase family.</text>
</comment>
<dbReference type="SUPFAM" id="SSF57783">
    <property type="entry name" value="Zinc beta-ribbon"/>
    <property type="match status" value="2"/>
</dbReference>
<dbReference type="Pfam" id="PF02150">
    <property type="entry name" value="Zn_ribbon_RPB9"/>
    <property type="match status" value="1"/>
</dbReference>
<sequence>GCGDHIRRSLGGDRGVAGGSASCSSSGMIFCAECNNLLYPHEDRQQKTLLYRCKHCQHSEVASSNCVYTNHIAAKLTSLSVNTEITQDPTLPRMLNMPCPNCGHHEAVYMTAGAGARDDAMKLVLVCCNRDCGHWWRQV</sequence>
<dbReference type="EMBL" id="HACM01009474">
    <property type="protein sequence ID" value="CRZ09916.1"/>
    <property type="molecule type" value="Transcribed_RNA"/>
</dbReference>
<dbReference type="InterPro" id="IPR019761">
    <property type="entry name" value="DNA-dir_RNA_pol-M_15_CS"/>
</dbReference>
<keyword evidence="6 9" id="KW-0804">Transcription</keyword>
<dbReference type="PROSITE" id="PS01030">
    <property type="entry name" value="RNA_POL_M_15KD"/>
    <property type="match status" value="1"/>
</dbReference>
<dbReference type="Gene3D" id="2.20.25.10">
    <property type="match status" value="2"/>
</dbReference>
<dbReference type="SMART" id="SM00661">
    <property type="entry name" value="RPOL9"/>
    <property type="match status" value="1"/>
</dbReference>
<comment type="subcellular location">
    <subcellularLocation>
        <location evidence="1">Nucleus</location>
        <location evidence="1">Nucleolus</location>
    </subcellularLocation>
</comment>
<evidence type="ECO:0000259" key="10">
    <source>
        <dbReference type="PROSITE" id="PS51133"/>
    </source>
</evidence>
<dbReference type="InterPro" id="IPR001222">
    <property type="entry name" value="Znf_TFIIS"/>
</dbReference>
<evidence type="ECO:0000256" key="6">
    <source>
        <dbReference type="ARBA" id="ARBA00023163"/>
    </source>
</evidence>
<proteinExistence type="inferred from homology"/>
<dbReference type="InterPro" id="IPR012164">
    <property type="entry name" value="Rpa12/Rpb9/Rpc10/TFS"/>
</dbReference>
<evidence type="ECO:0000256" key="7">
    <source>
        <dbReference type="ARBA" id="ARBA00023242"/>
    </source>
</evidence>
<dbReference type="PROSITE" id="PS51133">
    <property type="entry name" value="ZF_TFIIS_2"/>
    <property type="match status" value="1"/>
</dbReference>
<evidence type="ECO:0000256" key="5">
    <source>
        <dbReference type="ARBA" id="ARBA00022833"/>
    </source>
</evidence>
<keyword evidence="3 9" id="KW-0479">Metal-binding</keyword>
<dbReference type="InterPro" id="IPR001529">
    <property type="entry name" value="Zn_ribbon_RPB9"/>
</dbReference>
<dbReference type="GO" id="GO:0006367">
    <property type="term" value="P:transcription initiation at RNA polymerase II promoter"/>
    <property type="evidence" value="ECO:0007669"/>
    <property type="project" value="TreeGrafter"/>
</dbReference>
<keyword evidence="5" id="KW-0862">Zinc</keyword>
<feature type="non-terminal residue" evidence="11">
    <location>
        <position position="1"/>
    </location>
</feature>
<dbReference type="GO" id="GO:0006283">
    <property type="term" value="P:transcription-coupled nucleotide-excision repair"/>
    <property type="evidence" value="ECO:0007669"/>
    <property type="project" value="TreeGrafter"/>
</dbReference>
<evidence type="ECO:0000256" key="2">
    <source>
        <dbReference type="ARBA" id="ARBA00022478"/>
    </source>
</evidence>
<dbReference type="GO" id="GO:0003676">
    <property type="term" value="F:nucleic acid binding"/>
    <property type="evidence" value="ECO:0007669"/>
    <property type="project" value="InterPro"/>
</dbReference>
<dbReference type="CDD" id="cd10508">
    <property type="entry name" value="Zn-ribbon_RPB9"/>
    <property type="match status" value="1"/>
</dbReference>
<accession>A0A0H5R7X5</accession>
<dbReference type="InterPro" id="IPR034012">
    <property type="entry name" value="Zn_ribbon_RPB9_C"/>
</dbReference>
<dbReference type="GO" id="GO:0005665">
    <property type="term" value="C:RNA polymerase II, core complex"/>
    <property type="evidence" value="ECO:0007669"/>
    <property type="project" value="TreeGrafter"/>
</dbReference>
<dbReference type="GO" id="GO:0003899">
    <property type="term" value="F:DNA-directed RNA polymerase activity"/>
    <property type="evidence" value="ECO:0007669"/>
    <property type="project" value="InterPro"/>
</dbReference>
<dbReference type="GO" id="GO:0005730">
    <property type="term" value="C:nucleolus"/>
    <property type="evidence" value="ECO:0007669"/>
    <property type="project" value="UniProtKB-SubCell"/>
</dbReference>
<dbReference type="SMART" id="SM00440">
    <property type="entry name" value="ZnF_C2C2"/>
    <property type="match status" value="1"/>
</dbReference>
<name>A0A0H5R7X5_9EUKA</name>
<dbReference type="AlphaFoldDB" id="A0A0H5R7X5"/>
<feature type="domain" description="TFIIS-type" evidence="10">
    <location>
        <begin position="95"/>
        <end position="137"/>
    </location>
</feature>
<dbReference type="Pfam" id="PF01096">
    <property type="entry name" value="Zn_ribbon_TFIIS"/>
    <property type="match status" value="1"/>
</dbReference>
<evidence type="ECO:0000256" key="9">
    <source>
        <dbReference type="RuleBase" id="RU003474"/>
    </source>
</evidence>
<dbReference type="GO" id="GO:0001193">
    <property type="term" value="P:maintenance of transcriptional fidelity during transcription elongation by RNA polymerase II"/>
    <property type="evidence" value="ECO:0007669"/>
    <property type="project" value="TreeGrafter"/>
</dbReference>
<dbReference type="GO" id="GO:0008270">
    <property type="term" value="F:zinc ion binding"/>
    <property type="evidence" value="ECO:0007669"/>
    <property type="project" value="UniProtKB-KW"/>
</dbReference>
<evidence type="ECO:0000256" key="4">
    <source>
        <dbReference type="ARBA" id="ARBA00022771"/>
    </source>
</evidence>
<reference evidence="11" key="1">
    <citation type="submission" date="2015-04" db="EMBL/GenBank/DDBJ databases">
        <title>The genome sequence of the plant pathogenic Rhizarian Plasmodiophora brassicae reveals insights in its biotrophic life cycle and the origin of chitin synthesis.</title>
        <authorList>
            <person name="Schwelm A."/>
            <person name="Fogelqvist J."/>
            <person name="Knaust A."/>
            <person name="Julke S."/>
            <person name="Lilja T."/>
            <person name="Dhandapani V."/>
            <person name="Bonilla-Rosso G."/>
            <person name="Karlsson M."/>
            <person name="Shevchenko A."/>
            <person name="Choi S.R."/>
            <person name="Kim H.G."/>
            <person name="Park J.Y."/>
            <person name="Lim Y.P."/>
            <person name="Ludwig-Muller J."/>
            <person name="Dixelius C."/>
        </authorList>
    </citation>
    <scope>NUCLEOTIDE SEQUENCE</scope>
    <source>
        <tissue evidence="11">Potato root galls</tissue>
    </source>
</reference>
<dbReference type="PANTHER" id="PTHR11239:SF1">
    <property type="entry name" value="DNA-DIRECTED RNA POLYMERASE II SUBUNIT RPB9"/>
    <property type="match status" value="1"/>
</dbReference>
<evidence type="ECO:0000256" key="1">
    <source>
        <dbReference type="ARBA" id="ARBA00004604"/>
    </source>
</evidence>
<organism evidence="11">
    <name type="scientific">Spongospora subterranea</name>
    <dbReference type="NCBI Taxonomy" id="70186"/>
    <lineage>
        <taxon>Eukaryota</taxon>
        <taxon>Sar</taxon>
        <taxon>Rhizaria</taxon>
        <taxon>Endomyxa</taxon>
        <taxon>Phytomyxea</taxon>
        <taxon>Plasmodiophorida</taxon>
        <taxon>Plasmodiophoridae</taxon>
        <taxon>Spongospora</taxon>
    </lineage>
</organism>
<keyword evidence="4 8" id="KW-0863">Zinc-finger</keyword>
<keyword evidence="7" id="KW-0539">Nucleus</keyword>
<evidence type="ECO:0000313" key="11">
    <source>
        <dbReference type="EMBL" id="CRZ09916.1"/>
    </source>
</evidence>
<dbReference type="PANTHER" id="PTHR11239">
    <property type="entry name" value="DNA-DIRECTED RNA POLYMERASE"/>
    <property type="match status" value="1"/>
</dbReference>